<reference evidence="1" key="1">
    <citation type="submission" date="2019-08" db="EMBL/GenBank/DDBJ databases">
        <authorList>
            <person name="Kucharzyk K."/>
            <person name="Murdoch R.W."/>
            <person name="Higgins S."/>
            <person name="Loffler F."/>
        </authorList>
    </citation>
    <scope>NUCLEOTIDE SEQUENCE</scope>
</reference>
<proteinExistence type="predicted"/>
<accession>A0A645GUT0</accession>
<evidence type="ECO:0000313" key="1">
    <source>
        <dbReference type="EMBL" id="MPN29742.1"/>
    </source>
</evidence>
<protein>
    <submittedName>
        <fullName evidence="1">Uncharacterized protein</fullName>
    </submittedName>
</protein>
<dbReference type="AlphaFoldDB" id="A0A645GUT0"/>
<dbReference type="EMBL" id="VSSQ01080571">
    <property type="protein sequence ID" value="MPN29742.1"/>
    <property type="molecule type" value="Genomic_DNA"/>
</dbReference>
<comment type="caution">
    <text evidence="1">The sequence shown here is derived from an EMBL/GenBank/DDBJ whole genome shotgun (WGS) entry which is preliminary data.</text>
</comment>
<sequence>MLVYLNPLLNIVFSIQFGNEVLNGLTLYLLLCFENINHHHSSYRSQWHFLYGRDVVGVLPQV</sequence>
<organism evidence="1">
    <name type="scientific">bioreactor metagenome</name>
    <dbReference type="NCBI Taxonomy" id="1076179"/>
    <lineage>
        <taxon>unclassified sequences</taxon>
        <taxon>metagenomes</taxon>
        <taxon>ecological metagenomes</taxon>
    </lineage>
</organism>
<gene>
    <name evidence="1" type="ORF">SDC9_177195</name>
</gene>
<name>A0A645GUT0_9ZZZZ</name>